<protein>
    <recommendedName>
        <fullName evidence="4">S1 motif domain-containing protein</fullName>
    </recommendedName>
</protein>
<feature type="region of interest" description="Disordered" evidence="1">
    <location>
        <begin position="298"/>
        <end position="410"/>
    </location>
</feature>
<feature type="compositionally biased region" description="Low complexity" evidence="1">
    <location>
        <begin position="393"/>
        <end position="402"/>
    </location>
</feature>
<accession>A0ABM8G2M9</accession>
<evidence type="ECO:0000256" key="1">
    <source>
        <dbReference type="SAM" id="MobiDB-lite"/>
    </source>
</evidence>
<feature type="compositionally biased region" description="Basic and acidic residues" evidence="1">
    <location>
        <begin position="481"/>
        <end position="497"/>
    </location>
</feature>
<feature type="region of interest" description="Disordered" evidence="1">
    <location>
        <begin position="481"/>
        <end position="513"/>
    </location>
</feature>
<feature type="region of interest" description="Disordered" evidence="1">
    <location>
        <begin position="196"/>
        <end position="276"/>
    </location>
</feature>
<feature type="compositionally biased region" description="Low complexity" evidence="1">
    <location>
        <begin position="263"/>
        <end position="276"/>
    </location>
</feature>
<evidence type="ECO:0008006" key="4">
    <source>
        <dbReference type="Google" id="ProtNLM"/>
    </source>
</evidence>
<feature type="compositionally biased region" description="Low complexity" evidence="1">
    <location>
        <begin position="173"/>
        <end position="182"/>
    </location>
</feature>
<feature type="compositionally biased region" description="Pro residues" evidence="1">
    <location>
        <begin position="332"/>
        <end position="355"/>
    </location>
</feature>
<gene>
    <name evidence="2" type="ORF">GCM10025865_15620</name>
</gene>
<feature type="compositionally biased region" description="Low complexity" evidence="1">
    <location>
        <begin position="150"/>
        <end position="166"/>
    </location>
</feature>
<organism evidence="2 3">
    <name type="scientific">Paraoerskovia sediminicola</name>
    <dbReference type="NCBI Taxonomy" id="1138587"/>
    <lineage>
        <taxon>Bacteria</taxon>
        <taxon>Bacillati</taxon>
        <taxon>Actinomycetota</taxon>
        <taxon>Actinomycetes</taxon>
        <taxon>Micrococcales</taxon>
        <taxon>Cellulomonadaceae</taxon>
        <taxon>Paraoerskovia</taxon>
    </lineage>
</organism>
<feature type="region of interest" description="Disordered" evidence="1">
    <location>
        <begin position="15"/>
        <end position="39"/>
    </location>
</feature>
<dbReference type="RefSeq" id="WP_286219256.1">
    <property type="nucleotide sequence ID" value="NZ_AP027729.1"/>
</dbReference>
<proteinExistence type="predicted"/>
<feature type="compositionally biased region" description="Polar residues" evidence="1">
    <location>
        <begin position="209"/>
        <end position="221"/>
    </location>
</feature>
<feature type="region of interest" description="Disordered" evidence="1">
    <location>
        <begin position="150"/>
        <end position="182"/>
    </location>
</feature>
<evidence type="ECO:0000313" key="2">
    <source>
        <dbReference type="EMBL" id="BDZ42263.1"/>
    </source>
</evidence>
<dbReference type="Proteomes" id="UP001321475">
    <property type="component" value="Chromosome"/>
</dbReference>
<name>A0ABM8G2M9_9CELL</name>
<evidence type="ECO:0000313" key="3">
    <source>
        <dbReference type="Proteomes" id="UP001321475"/>
    </source>
</evidence>
<sequence length="645" mass="66352">MSGILDSTSARLDIRTSVTAGDHSRHGGQSGQDRHAMPNAQHPLLRGYDHGSVILVEVTAVDPDSVTVRPVPGVTTVVPRHLVTGNPHDTLDHLFTVGEVVVARVQVHYGSELSLRLDDVDDGEPHLPAPSLLPGGPPWLELPPLGSGIASAGAAATTPADPRAGVPAGGPTGTPASGPAGTDVAAVAERAATAAMDAAHAGAGPRTADAQSDSGATSTPLATVLPLFGPTTTATRQPDEPNPMPRPTPRMLDPRRRAPAAPPASAAGGRAGRGAAEAAAAGSDTAAAAAAGSAAAGSATAGPATTEQAPPWSAPTAVPKPGPFRPRVHVQPAPPIPARPRPVAPSPAALAPPAPAAAIPVPAMPGPAAPTPADDHDTTGLEHPAPTAPPAPGRTRTAAPADPADHPKPSSAVATLTMTLAAERAKTAELARELTRLRRSARADAGEIAGLRADAAALQSELEAQTARARHLQTKYRKADITRQNLEKKLHKSRTDGSADAPPSDTTRPLPLFTDPDEQVRYDVLVTWAQRVPASEKSARPLPEYVVGPEFTASLDALEGISRAKVLAVVVDVLTGDKEVLAHLDAHHLRSGDGAGSPLVQRADGARCWRVALQHSTPQARRLHYWRKGDTVELSRVVQHDDTRP</sequence>
<keyword evidence="3" id="KW-1185">Reference proteome</keyword>
<reference evidence="3" key="1">
    <citation type="journal article" date="2019" name="Int. J. Syst. Evol. Microbiol.">
        <title>The Global Catalogue of Microorganisms (GCM) 10K type strain sequencing project: providing services to taxonomists for standard genome sequencing and annotation.</title>
        <authorList>
            <consortium name="The Broad Institute Genomics Platform"/>
            <consortium name="The Broad Institute Genome Sequencing Center for Infectious Disease"/>
            <person name="Wu L."/>
            <person name="Ma J."/>
        </authorList>
    </citation>
    <scope>NUCLEOTIDE SEQUENCE [LARGE SCALE GENOMIC DNA]</scope>
    <source>
        <strain evidence="3">NBRC 108565</strain>
    </source>
</reference>
<dbReference type="EMBL" id="AP027729">
    <property type="protein sequence ID" value="BDZ42263.1"/>
    <property type="molecule type" value="Genomic_DNA"/>
</dbReference>